<name>A0ABT9B3X4_9ACTN</name>
<dbReference type="EMBL" id="JAUQTA010000002">
    <property type="protein sequence ID" value="MDO7869422.1"/>
    <property type="molecule type" value="Genomic_DNA"/>
</dbReference>
<dbReference type="PANTHER" id="PTHR31956">
    <property type="entry name" value="NON-SPECIFIC PHOSPHOLIPASE C4-RELATED"/>
    <property type="match status" value="1"/>
</dbReference>
<proteinExistence type="predicted"/>
<accession>A0ABT9B3X4</accession>
<dbReference type="Gene3D" id="3.40.720.10">
    <property type="entry name" value="Alkaline Phosphatase, subunit A"/>
    <property type="match status" value="1"/>
</dbReference>
<gene>
    <name evidence="3" type="ORF">Q5722_13705</name>
</gene>
<keyword evidence="4" id="KW-1185">Reference proteome</keyword>
<dbReference type="InterPro" id="IPR007312">
    <property type="entry name" value="Phosphoesterase"/>
</dbReference>
<evidence type="ECO:0000313" key="3">
    <source>
        <dbReference type="EMBL" id="MDO7869422.1"/>
    </source>
</evidence>
<keyword evidence="2" id="KW-0843">Virulence</keyword>
<comment type="caution">
    <text evidence="3">The sequence shown here is derived from an EMBL/GenBank/DDBJ whole genome shotgun (WGS) entry which is preliminary data.</text>
</comment>
<dbReference type="Proteomes" id="UP001233314">
    <property type="component" value="Unassembled WGS sequence"/>
</dbReference>
<dbReference type="Pfam" id="PF04185">
    <property type="entry name" value="Phosphoesterase"/>
    <property type="match status" value="1"/>
</dbReference>
<evidence type="ECO:0000256" key="1">
    <source>
        <dbReference type="ARBA" id="ARBA00022801"/>
    </source>
</evidence>
<evidence type="ECO:0000313" key="4">
    <source>
        <dbReference type="Proteomes" id="UP001233314"/>
    </source>
</evidence>
<evidence type="ECO:0000256" key="2">
    <source>
        <dbReference type="ARBA" id="ARBA00023026"/>
    </source>
</evidence>
<protein>
    <submittedName>
        <fullName evidence="3">Alkaline phosphatase family protein</fullName>
    </submittedName>
</protein>
<sequence>MNRAARIAVALVTLVATVVAVAALLGVVRDDGARRPEARGTIAPAATSVPRVTKVLVVMVENHSLAQMQSGMPKTFAFASKYAYATDYTAITHPSLPNYIAIASGSTYGITDDKAPSAHRLKGRSVFSQALRNGKTARTYADSMPSNCYLSNAGYYAVRHNPWTYFVDSRTGCTKYDTSVKRLASDAANGTLPNVGFLIPNLVHDAHDGTLAEADTWISNRLATLTAGKDWLAGRLAIVITADEDDKKSGNRVLTVVASRYQQKKVVTTHLTHYSLTRFIEQVLHVPLLRNASNAPDMRAAFGVKVS</sequence>
<dbReference type="InterPro" id="IPR017850">
    <property type="entry name" value="Alkaline_phosphatase_core_sf"/>
</dbReference>
<dbReference type="RefSeq" id="WP_305028818.1">
    <property type="nucleotide sequence ID" value="NZ_JAUQTA010000002.1"/>
</dbReference>
<dbReference type="PANTHER" id="PTHR31956:SF8">
    <property type="entry name" value="ACID PHOSPHATASE PHOA (AFU_ORTHOLOGUE AFUA_1G03570)"/>
    <property type="match status" value="1"/>
</dbReference>
<organism evidence="3 4">
    <name type="scientific">Nocardioides jiangxiensis</name>
    <dbReference type="NCBI Taxonomy" id="3064524"/>
    <lineage>
        <taxon>Bacteria</taxon>
        <taxon>Bacillati</taxon>
        <taxon>Actinomycetota</taxon>
        <taxon>Actinomycetes</taxon>
        <taxon>Propionibacteriales</taxon>
        <taxon>Nocardioidaceae</taxon>
        <taxon>Nocardioides</taxon>
    </lineage>
</organism>
<keyword evidence="1" id="KW-0378">Hydrolase</keyword>
<reference evidence="3 4" key="1">
    <citation type="submission" date="2023-07" db="EMBL/GenBank/DDBJ databases">
        <title>Nocardioides sp. nov WY-20 isolated from soil.</title>
        <authorList>
            <person name="Liu B."/>
            <person name="Wan Y."/>
        </authorList>
    </citation>
    <scope>NUCLEOTIDE SEQUENCE [LARGE SCALE GENOMIC DNA]</scope>
    <source>
        <strain evidence="3 4">WY-20</strain>
    </source>
</reference>